<name>M3QD89_HELPX</name>
<evidence type="ECO:0000313" key="1">
    <source>
        <dbReference type="EMBL" id="EMH29650.1"/>
    </source>
</evidence>
<dbReference type="HOGENOM" id="CLU_3252513_0_0_7"/>
<dbReference type="Proteomes" id="UP000011872">
    <property type="component" value="Unassembled WGS sequence"/>
</dbReference>
<proteinExistence type="predicted"/>
<comment type="caution">
    <text evidence="1">The sequence shown here is derived from an EMBL/GenBank/DDBJ whole genome shotgun (WGS) entry which is preliminary data.</text>
</comment>
<sequence length="42" mass="5233">MLYLAILYFLLHSLRKRKERGYKPYRRDQRIKVANHTNIDQN</sequence>
<dbReference type="EMBL" id="APDY01000033">
    <property type="protein sequence ID" value="EMH29650.1"/>
    <property type="molecule type" value="Genomic_DNA"/>
</dbReference>
<accession>M3QD89</accession>
<organism evidence="1 2">
    <name type="scientific">Helicobacter pylori GAM265BSii</name>
    <dbReference type="NCBI Taxonomy" id="1159049"/>
    <lineage>
        <taxon>Bacteria</taxon>
        <taxon>Pseudomonadati</taxon>
        <taxon>Campylobacterota</taxon>
        <taxon>Epsilonproteobacteria</taxon>
        <taxon>Campylobacterales</taxon>
        <taxon>Helicobacteraceae</taxon>
        <taxon>Helicobacter</taxon>
    </lineage>
</organism>
<gene>
    <name evidence="1" type="ORF">HMPREF1421_00492</name>
</gene>
<evidence type="ECO:0000313" key="2">
    <source>
        <dbReference type="Proteomes" id="UP000011872"/>
    </source>
</evidence>
<protein>
    <submittedName>
        <fullName evidence="1">Uncharacterized protein</fullName>
    </submittedName>
</protein>
<dbReference type="AlphaFoldDB" id="M3QD89"/>
<reference evidence="1 2" key="1">
    <citation type="submission" date="2012-12" db="EMBL/GenBank/DDBJ databases">
        <authorList>
            <person name="Weinstock G."/>
            <person name="Sodergren E."/>
            <person name="Lobos E.A."/>
            <person name="Fulton L."/>
            <person name="Fulton R."/>
            <person name="Courtney L."/>
            <person name="Fronick C."/>
            <person name="O'Laughlin M."/>
            <person name="Godfrey J."/>
            <person name="Wilson R.M."/>
            <person name="Miner T."/>
            <person name="Farmer C."/>
            <person name="Delehaunty K."/>
            <person name="Cordes M."/>
            <person name="Minx P."/>
            <person name="Tomlinson C."/>
            <person name="Chen J."/>
            <person name="Wollam A."/>
            <person name="Pepin K.H."/>
            <person name="Bhonagiri V."/>
            <person name="Zhang X."/>
            <person name="Suruliraj S."/>
            <person name="Antonio M."/>
            <person name="Secka O."/>
            <person name="Thomas J."/>
            <person name="Warren W."/>
            <person name="Mitreva M."/>
            <person name="Mardis E.R."/>
            <person name="Wilson R.K."/>
        </authorList>
    </citation>
    <scope>NUCLEOTIDE SEQUENCE [LARGE SCALE GENOMIC DNA]</scope>
    <source>
        <strain evidence="1 2">GAM265BSii</strain>
    </source>
</reference>